<dbReference type="GO" id="GO:0006046">
    <property type="term" value="P:N-acetylglucosamine catabolic process"/>
    <property type="evidence" value="ECO:0007669"/>
    <property type="project" value="TreeGrafter"/>
</dbReference>
<dbReference type="Pfam" id="PF01182">
    <property type="entry name" value="Glucosamine_iso"/>
    <property type="match status" value="1"/>
</dbReference>
<sequence length="253" mass="28216">MKEFKSSELQITILESNEELGKRAARDFAIATQNALQDKSEIAIILASGNSQLSFVNALYGHTDIEWSRINVFHMDEYLGIDANHPSSFIRWMHEKIELKLQPKAFFGIRGDVPVVEEIARYTDLILKHKPSICVMGIGENGHLAFNDPPADFSTQEVIKIVELDDIKCRMQQVNEGHFASLADMPLQALTLTVRTLLEPETVLVLTPEPRKAQAVKEALEGPLTPNCPASILRTSPNAHLYLDQDSSALLTL</sequence>
<reference evidence="2" key="1">
    <citation type="submission" date="2020-05" db="EMBL/GenBank/DDBJ databases">
        <authorList>
            <person name="Chiriac C."/>
            <person name="Salcher M."/>
            <person name="Ghai R."/>
            <person name="Kavagutti S V."/>
        </authorList>
    </citation>
    <scope>NUCLEOTIDE SEQUENCE</scope>
</reference>
<dbReference type="PANTHER" id="PTHR11280:SF6">
    <property type="entry name" value="GLUCOSAMINE-6-PHOSPHATE ISOMERASE NAGB"/>
    <property type="match status" value="1"/>
</dbReference>
<dbReference type="AlphaFoldDB" id="A0A6J6LGK6"/>
<feature type="domain" description="Glucosamine/galactosamine-6-phosphate isomerase" evidence="1">
    <location>
        <begin position="16"/>
        <end position="234"/>
    </location>
</feature>
<dbReference type="GO" id="GO:0004342">
    <property type="term" value="F:glucosamine-6-phosphate deaminase activity"/>
    <property type="evidence" value="ECO:0007669"/>
    <property type="project" value="InterPro"/>
</dbReference>
<gene>
    <name evidence="2" type="ORF">UFOPK2265_00728</name>
</gene>
<dbReference type="InterPro" id="IPR037171">
    <property type="entry name" value="NagB/RpiA_transferase-like"/>
</dbReference>
<organism evidence="2">
    <name type="scientific">freshwater metagenome</name>
    <dbReference type="NCBI Taxonomy" id="449393"/>
    <lineage>
        <taxon>unclassified sequences</taxon>
        <taxon>metagenomes</taxon>
        <taxon>ecological metagenomes</taxon>
    </lineage>
</organism>
<dbReference type="GO" id="GO:0042802">
    <property type="term" value="F:identical protein binding"/>
    <property type="evidence" value="ECO:0007669"/>
    <property type="project" value="TreeGrafter"/>
</dbReference>
<protein>
    <submittedName>
        <fullName evidence="2">Unannotated protein</fullName>
    </submittedName>
</protein>
<proteinExistence type="predicted"/>
<dbReference type="SUPFAM" id="SSF100950">
    <property type="entry name" value="NagB/RpiA/CoA transferase-like"/>
    <property type="match status" value="1"/>
</dbReference>
<accession>A0A6J6LGK6</accession>
<dbReference type="InterPro" id="IPR004547">
    <property type="entry name" value="Glucosamine6P_isomerase"/>
</dbReference>
<dbReference type="InterPro" id="IPR006148">
    <property type="entry name" value="Glc/Gal-6P_isomerase"/>
</dbReference>
<name>A0A6J6LGK6_9ZZZZ</name>
<dbReference type="Gene3D" id="3.40.50.1360">
    <property type="match status" value="1"/>
</dbReference>
<dbReference type="GO" id="GO:0005737">
    <property type="term" value="C:cytoplasm"/>
    <property type="evidence" value="ECO:0007669"/>
    <property type="project" value="TreeGrafter"/>
</dbReference>
<dbReference type="PANTHER" id="PTHR11280">
    <property type="entry name" value="GLUCOSAMINE-6-PHOSPHATE ISOMERASE"/>
    <property type="match status" value="1"/>
</dbReference>
<evidence type="ECO:0000259" key="1">
    <source>
        <dbReference type="Pfam" id="PF01182"/>
    </source>
</evidence>
<dbReference type="GO" id="GO:0019262">
    <property type="term" value="P:N-acetylneuraminate catabolic process"/>
    <property type="evidence" value="ECO:0007669"/>
    <property type="project" value="TreeGrafter"/>
</dbReference>
<dbReference type="EMBL" id="CAEZWP010000030">
    <property type="protein sequence ID" value="CAB4659863.1"/>
    <property type="molecule type" value="Genomic_DNA"/>
</dbReference>
<dbReference type="GO" id="GO:0005975">
    <property type="term" value="P:carbohydrate metabolic process"/>
    <property type="evidence" value="ECO:0007669"/>
    <property type="project" value="InterPro"/>
</dbReference>
<evidence type="ECO:0000313" key="2">
    <source>
        <dbReference type="EMBL" id="CAB4659863.1"/>
    </source>
</evidence>
<dbReference type="GO" id="GO:0006043">
    <property type="term" value="P:glucosamine catabolic process"/>
    <property type="evidence" value="ECO:0007669"/>
    <property type="project" value="TreeGrafter"/>
</dbReference>